<evidence type="ECO:0000259" key="1">
    <source>
        <dbReference type="Pfam" id="PF02625"/>
    </source>
</evidence>
<feature type="domain" description="XdhC- CoxI" evidence="1">
    <location>
        <begin position="11"/>
        <end position="78"/>
    </location>
</feature>
<dbReference type="PANTHER" id="PTHR30388:SF4">
    <property type="entry name" value="MOLYBDENUM COFACTOR INSERTION CHAPERONE PAOD"/>
    <property type="match status" value="1"/>
</dbReference>
<organism evidence="2 3">
    <name type="scientific">Rubrobacter marinus</name>
    <dbReference type="NCBI Taxonomy" id="2653852"/>
    <lineage>
        <taxon>Bacteria</taxon>
        <taxon>Bacillati</taxon>
        <taxon>Actinomycetota</taxon>
        <taxon>Rubrobacteria</taxon>
        <taxon>Rubrobacterales</taxon>
        <taxon>Rubrobacteraceae</taxon>
        <taxon>Rubrobacter</taxon>
    </lineage>
</organism>
<dbReference type="EMBL" id="CP045121">
    <property type="protein sequence ID" value="QIN80480.1"/>
    <property type="molecule type" value="Genomic_DNA"/>
</dbReference>
<proteinExistence type="predicted"/>
<protein>
    <submittedName>
        <fullName evidence="2">XdhC family protein</fullName>
    </submittedName>
</protein>
<reference evidence="2 3" key="1">
    <citation type="submission" date="2019-10" db="EMBL/GenBank/DDBJ databases">
        <title>Rubrobacter sp nov SCSIO 52915 isolated from a deep-sea sediment in the South China Sea.</title>
        <authorList>
            <person name="Chen R.W."/>
        </authorList>
    </citation>
    <scope>NUCLEOTIDE SEQUENCE [LARGE SCALE GENOMIC DNA]</scope>
    <source>
        <strain evidence="2 3">SCSIO 52915</strain>
    </source>
</reference>
<dbReference type="InterPro" id="IPR052698">
    <property type="entry name" value="MoCofactor_Util/Proc"/>
</dbReference>
<name>A0A6G8Q234_9ACTN</name>
<accession>A0A6G8Q234</accession>
<dbReference type="AlphaFoldDB" id="A0A6G8Q234"/>
<evidence type="ECO:0000313" key="3">
    <source>
        <dbReference type="Proteomes" id="UP000502706"/>
    </source>
</evidence>
<dbReference type="Proteomes" id="UP000502706">
    <property type="component" value="Chromosome"/>
</dbReference>
<gene>
    <name evidence="2" type="ORF">GBA65_20355</name>
</gene>
<dbReference type="Pfam" id="PF02625">
    <property type="entry name" value="XdhC_CoxI"/>
    <property type="match status" value="1"/>
</dbReference>
<dbReference type="InterPro" id="IPR003777">
    <property type="entry name" value="XdhC_CoxI"/>
</dbReference>
<sequence length="104" mass="10947">MNPVIEKIAGWREEERKAALATVVKVERSGPLGPGTSMAVSEDGQVVGSVSGGCVEPAVFEEAMAAIETGRPKLLTYGISDDEAFGVGLTCGGIIHIFVERVDW</sequence>
<dbReference type="KEGG" id="rmar:GBA65_20355"/>
<keyword evidence="3" id="KW-1185">Reference proteome</keyword>
<dbReference type="RefSeq" id="WP_207955985.1">
    <property type="nucleotide sequence ID" value="NZ_CP045121.1"/>
</dbReference>
<evidence type="ECO:0000313" key="2">
    <source>
        <dbReference type="EMBL" id="QIN80480.1"/>
    </source>
</evidence>
<dbReference type="PANTHER" id="PTHR30388">
    <property type="entry name" value="ALDEHYDE OXIDOREDUCTASE MOLYBDENUM COFACTOR ASSEMBLY PROTEIN"/>
    <property type="match status" value="1"/>
</dbReference>